<evidence type="ECO:0000256" key="4">
    <source>
        <dbReference type="SAM" id="MobiDB-lite"/>
    </source>
</evidence>
<name>A0A6G4U2P4_9ACTN</name>
<feature type="non-terminal residue" evidence="5">
    <location>
        <position position="1"/>
    </location>
</feature>
<evidence type="ECO:0000256" key="2">
    <source>
        <dbReference type="ARBA" id="ARBA00022525"/>
    </source>
</evidence>
<keyword evidence="6" id="KW-1185">Reference proteome</keyword>
<protein>
    <submittedName>
        <fullName evidence="5">MFS transporter</fullName>
    </submittedName>
</protein>
<dbReference type="PANTHER" id="PTHR36108">
    <property type="entry name" value="COLOSSIN-B-RELATED"/>
    <property type="match status" value="1"/>
</dbReference>
<dbReference type="SUPFAM" id="SSF49464">
    <property type="entry name" value="Carboxypeptidase regulatory domain-like"/>
    <property type="match status" value="2"/>
</dbReference>
<dbReference type="InterPro" id="IPR008969">
    <property type="entry name" value="CarboxyPept-like_regulatory"/>
</dbReference>
<sequence>TGTVAAAPAPSGSSIQGQVRNADGTPVPQAVITLISASGRQLGRAVARPDGSYALDTPGSGSYVLIAAADGHQPQATTVVSGEAAVHQDILLPGTGSLTGTVVAASDGRPLPGATVVVSDARGEVLGTVKTDDHGGFALAELTPGPSTAAVTAPGFRPAAMPVEVGATVPTGTRIALDPAARLSGTVRAAGADGEDAPPVRDALVTLVDAAGTVVASTLTGADGRYEFTDLDSGPYTLTASGYPPVAGRLTLSGEGADGHDITLAHPPAD</sequence>
<evidence type="ECO:0000256" key="3">
    <source>
        <dbReference type="ARBA" id="ARBA00022729"/>
    </source>
</evidence>
<dbReference type="EMBL" id="JAAKZV010000100">
    <property type="protein sequence ID" value="NGN66529.1"/>
    <property type="molecule type" value="Genomic_DNA"/>
</dbReference>
<dbReference type="AlphaFoldDB" id="A0A6G4U2P4"/>
<keyword evidence="3" id="KW-0732">Signal</keyword>
<dbReference type="Gene3D" id="2.60.40.10">
    <property type="entry name" value="Immunoglobulins"/>
    <property type="match status" value="1"/>
</dbReference>
<comment type="similarity">
    <text evidence="1">Belongs to the serine-aspartate repeat-containing protein (SDr) family.</text>
</comment>
<dbReference type="Gene3D" id="2.60.40.1120">
    <property type="entry name" value="Carboxypeptidase-like, regulatory domain"/>
    <property type="match status" value="2"/>
</dbReference>
<comment type="caution">
    <text evidence="5">The sequence shown here is derived from an EMBL/GenBank/DDBJ whole genome shotgun (WGS) entry which is preliminary data.</text>
</comment>
<keyword evidence="2" id="KW-0964">Secreted</keyword>
<accession>A0A6G4U2P4</accession>
<organism evidence="5 6">
    <name type="scientific">Streptomyces coryli</name>
    <dbReference type="NCBI Taxonomy" id="1128680"/>
    <lineage>
        <taxon>Bacteria</taxon>
        <taxon>Bacillati</taxon>
        <taxon>Actinomycetota</taxon>
        <taxon>Actinomycetes</taxon>
        <taxon>Kitasatosporales</taxon>
        <taxon>Streptomycetaceae</taxon>
        <taxon>Streptomyces</taxon>
    </lineage>
</organism>
<dbReference type="GO" id="GO:0005975">
    <property type="term" value="P:carbohydrate metabolic process"/>
    <property type="evidence" value="ECO:0007669"/>
    <property type="project" value="UniProtKB-ARBA"/>
</dbReference>
<dbReference type="SUPFAM" id="SSF117074">
    <property type="entry name" value="Hypothetical protein PA1324"/>
    <property type="match status" value="1"/>
</dbReference>
<gene>
    <name evidence="5" type="ORF">G5C51_21825</name>
</gene>
<dbReference type="RefSeq" id="WP_206314172.1">
    <property type="nucleotide sequence ID" value="NZ_JAAKZV010000100.1"/>
</dbReference>
<evidence type="ECO:0000313" key="5">
    <source>
        <dbReference type="EMBL" id="NGN66529.1"/>
    </source>
</evidence>
<dbReference type="InterPro" id="IPR013783">
    <property type="entry name" value="Ig-like_fold"/>
</dbReference>
<dbReference type="PANTHER" id="PTHR36108:SF13">
    <property type="entry name" value="COLOSSIN-B-RELATED"/>
    <property type="match status" value="1"/>
</dbReference>
<feature type="region of interest" description="Disordered" evidence="4">
    <location>
        <begin position="1"/>
        <end position="22"/>
    </location>
</feature>
<evidence type="ECO:0000313" key="6">
    <source>
        <dbReference type="Proteomes" id="UP000481583"/>
    </source>
</evidence>
<proteinExistence type="inferred from homology"/>
<dbReference type="Proteomes" id="UP000481583">
    <property type="component" value="Unassembled WGS sequence"/>
</dbReference>
<reference evidence="5 6" key="1">
    <citation type="submission" date="2020-02" db="EMBL/GenBank/DDBJ databases">
        <title>Whole-genome analyses of novel actinobacteria.</title>
        <authorList>
            <person name="Sahin N."/>
        </authorList>
    </citation>
    <scope>NUCLEOTIDE SEQUENCE [LARGE SCALE GENOMIC DNA]</scope>
    <source>
        <strain evidence="5 6">A7024</strain>
    </source>
</reference>
<evidence type="ECO:0000256" key="1">
    <source>
        <dbReference type="ARBA" id="ARBA00007257"/>
    </source>
</evidence>
<dbReference type="Pfam" id="PF13620">
    <property type="entry name" value="CarboxypepD_reg"/>
    <property type="match status" value="3"/>
</dbReference>